<dbReference type="Gene3D" id="3.90.1280.10">
    <property type="entry name" value="HSP33 redox switch-like"/>
    <property type="match status" value="1"/>
</dbReference>
<evidence type="ECO:0000256" key="4">
    <source>
        <dbReference type="ARBA" id="ARBA00023186"/>
    </source>
</evidence>
<comment type="PTM">
    <text evidence="6">Under oxidizing conditions two disulfide bonds are formed involving the reactive cysteines. Under reducing conditions zinc is bound to the reactive cysteines and the protein is inactive.</text>
</comment>
<reference evidence="7 8" key="1">
    <citation type="submission" date="2019-08" db="EMBL/GenBank/DDBJ databases">
        <title>Parahaliea maris sp. nov., isolated from the surface seawater.</title>
        <authorList>
            <person name="Liu Y."/>
        </authorList>
    </citation>
    <scope>NUCLEOTIDE SEQUENCE [LARGE SCALE GENOMIC DNA]</scope>
    <source>
        <strain evidence="7 8">S2-26</strain>
    </source>
</reference>
<dbReference type="OrthoDB" id="9793753at2"/>
<name>A0A5C8ZPY2_9GAMM</name>
<dbReference type="GO" id="GO:0051082">
    <property type="term" value="F:unfolded protein binding"/>
    <property type="evidence" value="ECO:0007669"/>
    <property type="project" value="UniProtKB-UniRule"/>
</dbReference>
<dbReference type="AlphaFoldDB" id="A0A5C8ZPY2"/>
<evidence type="ECO:0000256" key="6">
    <source>
        <dbReference type="HAMAP-Rule" id="MF_00117"/>
    </source>
</evidence>
<dbReference type="HAMAP" id="MF_00117">
    <property type="entry name" value="HslO"/>
    <property type="match status" value="1"/>
</dbReference>
<keyword evidence="8" id="KW-1185">Reference proteome</keyword>
<evidence type="ECO:0000256" key="1">
    <source>
        <dbReference type="ARBA" id="ARBA00022490"/>
    </source>
</evidence>
<comment type="subcellular location">
    <subcellularLocation>
        <location evidence="6">Cytoplasm</location>
    </subcellularLocation>
</comment>
<dbReference type="GO" id="GO:0005737">
    <property type="term" value="C:cytoplasm"/>
    <property type="evidence" value="ECO:0007669"/>
    <property type="project" value="UniProtKB-SubCell"/>
</dbReference>
<dbReference type="Proteomes" id="UP000321933">
    <property type="component" value="Unassembled WGS sequence"/>
</dbReference>
<keyword evidence="2 6" id="KW-0862">Zinc</keyword>
<dbReference type="CDD" id="cd00498">
    <property type="entry name" value="Hsp33"/>
    <property type="match status" value="1"/>
</dbReference>
<dbReference type="SUPFAM" id="SSF64397">
    <property type="entry name" value="Hsp33 domain"/>
    <property type="match status" value="1"/>
</dbReference>
<dbReference type="PANTHER" id="PTHR30111">
    <property type="entry name" value="33 KDA CHAPERONIN"/>
    <property type="match status" value="1"/>
</dbReference>
<evidence type="ECO:0000256" key="2">
    <source>
        <dbReference type="ARBA" id="ARBA00022833"/>
    </source>
</evidence>
<dbReference type="Gene3D" id="3.55.30.10">
    <property type="entry name" value="Hsp33 domain"/>
    <property type="match status" value="1"/>
</dbReference>
<keyword evidence="5 6" id="KW-0676">Redox-active center</keyword>
<dbReference type="PANTHER" id="PTHR30111:SF1">
    <property type="entry name" value="33 KDA CHAPERONIN"/>
    <property type="match status" value="1"/>
</dbReference>
<evidence type="ECO:0000256" key="5">
    <source>
        <dbReference type="ARBA" id="ARBA00023284"/>
    </source>
</evidence>
<dbReference type="PIRSF" id="PIRSF005261">
    <property type="entry name" value="Heat_shock_Hsp33"/>
    <property type="match status" value="1"/>
</dbReference>
<dbReference type="InterPro" id="IPR023212">
    <property type="entry name" value="Hsp33_helix_hairpin_bin_dom_sf"/>
</dbReference>
<dbReference type="InterPro" id="IPR016154">
    <property type="entry name" value="Heat_shock_Hsp33_C"/>
</dbReference>
<sequence>MTENAPSATDTSLRFLFDEADLRGEFVQLDSAYRDILALHHHSPAVSRLLGEFLAAAVLLATTLKFEGKLILQARSEGQIPLLMVECSSELELRGIVRGAEQATAERFDLLLANGQLAITIDPRRGKRYQGVVPLDGDNLAQCLQSYFAQSEQLGTRLWLAADGERAGGLLLQQLPSQLVTDSRQRDNFWEHACTLAATARDEELLTLAPAELLHRLYHEEALRLFEPRTPLFRCSCSRERTFGALVALGREELESLLAEQGAITMDCEFCNSRYQYQREDLAELLQGSPEPPLH</sequence>
<dbReference type="EMBL" id="VRYZ01000006">
    <property type="protein sequence ID" value="TXS90488.1"/>
    <property type="molecule type" value="Genomic_DNA"/>
</dbReference>
<feature type="disulfide bond" description="Redox-active" evidence="6">
    <location>
        <begin position="235"/>
        <end position="237"/>
    </location>
</feature>
<keyword evidence="3 6" id="KW-1015">Disulfide bond</keyword>
<dbReference type="InterPro" id="IPR000397">
    <property type="entry name" value="Heat_shock_Hsp33"/>
</dbReference>
<evidence type="ECO:0000313" key="7">
    <source>
        <dbReference type="EMBL" id="TXS90488.1"/>
    </source>
</evidence>
<dbReference type="SUPFAM" id="SSF118352">
    <property type="entry name" value="HSP33 redox switch-like"/>
    <property type="match status" value="1"/>
</dbReference>
<comment type="function">
    <text evidence="6">Redox regulated molecular chaperone. Protects both thermally unfolding and oxidatively damaged proteins from irreversible aggregation. Plays an important role in the bacterial defense system toward oxidative stress.</text>
</comment>
<protein>
    <recommendedName>
        <fullName evidence="6">33 kDa chaperonin</fullName>
    </recommendedName>
    <alternativeName>
        <fullName evidence="6">Heat shock protein 33 homolog</fullName>
        <shortName evidence="6">HSP33</shortName>
    </alternativeName>
</protein>
<dbReference type="NCBIfam" id="NF001033">
    <property type="entry name" value="PRK00114.1"/>
    <property type="match status" value="1"/>
</dbReference>
<comment type="caution">
    <text evidence="7">The sequence shown here is derived from an EMBL/GenBank/DDBJ whole genome shotgun (WGS) entry which is preliminary data.</text>
</comment>
<dbReference type="Gene3D" id="1.10.287.480">
    <property type="entry name" value="helix hairpin bin"/>
    <property type="match status" value="1"/>
</dbReference>
<evidence type="ECO:0000256" key="3">
    <source>
        <dbReference type="ARBA" id="ARBA00023157"/>
    </source>
</evidence>
<comment type="similarity">
    <text evidence="6">Belongs to the HSP33 family.</text>
</comment>
<keyword evidence="4 6" id="KW-0143">Chaperone</keyword>
<evidence type="ECO:0000313" key="8">
    <source>
        <dbReference type="Proteomes" id="UP000321933"/>
    </source>
</evidence>
<feature type="disulfide bond" description="Redox-active" evidence="6">
    <location>
        <begin position="268"/>
        <end position="271"/>
    </location>
</feature>
<dbReference type="InterPro" id="IPR016153">
    <property type="entry name" value="Heat_shock_Hsp33_N"/>
</dbReference>
<keyword evidence="1 6" id="KW-0963">Cytoplasm</keyword>
<gene>
    <name evidence="6" type="primary">hslO</name>
    <name evidence="7" type="ORF">FVW59_14200</name>
</gene>
<proteinExistence type="inferred from homology"/>
<dbReference type="RefSeq" id="WP_148065014.1">
    <property type="nucleotide sequence ID" value="NZ_VRYZ01000006.1"/>
</dbReference>
<accession>A0A5C8ZPY2</accession>
<dbReference type="GO" id="GO:0044183">
    <property type="term" value="F:protein folding chaperone"/>
    <property type="evidence" value="ECO:0007669"/>
    <property type="project" value="TreeGrafter"/>
</dbReference>
<dbReference type="GO" id="GO:0042026">
    <property type="term" value="P:protein refolding"/>
    <property type="evidence" value="ECO:0007669"/>
    <property type="project" value="TreeGrafter"/>
</dbReference>
<organism evidence="7 8">
    <name type="scientific">Parahaliea aestuarii</name>
    <dbReference type="NCBI Taxonomy" id="1852021"/>
    <lineage>
        <taxon>Bacteria</taxon>
        <taxon>Pseudomonadati</taxon>
        <taxon>Pseudomonadota</taxon>
        <taxon>Gammaproteobacteria</taxon>
        <taxon>Cellvibrionales</taxon>
        <taxon>Halieaceae</taxon>
        <taxon>Parahaliea</taxon>
    </lineage>
</organism>
<dbReference type="Pfam" id="PF01430">
    <property type="entry name" value="HSP33"/>
    <property type="match status" value="1"/>
</dbReference>